<gene>
    <name evidence="1" type="ORF">MAR_000194</name>
</gene>
<accession>A0ABY7FGJ6</accession>
<dbReference type="Proteomes" id="UP001164746">
    <property type="component" value="Chromosome 11"/>
</dbReference>
<organism evidence="1 2">
    <name type="scientific">Mya arenaria</name>
    <name type="common">Soft-shell clam</name>
    <dbReference type="NCBI Taxonomy" id="6604"/>
    <lineage>
        <taxon>Eukaryota</taxon>
        <taxon>Metazoa</taxon>
        <taxon>Spiralia</taxon>
        <taxon>Lophotrochozoa</taxon>
        <taxon>Mollusca</taxon>
        <taxon>Bivalvia</taxon>
        <taxon>Autobranchia</taxon>
        <taxon>Heteroconchia</taxon>
        <taxon>Euheterodonta</taxon>
        <taxon>Imparidentia</taxon>
        <taxon>Neoheterodontei</taxon>
        <taxon>Myida</taxon>
        <taxon>Myoidea</taxon>
        <taxon>Myidae</taxon>
        <taxon>Mya</taxon>
    </lineage>
</organism>
<reference evidence="1" key="1">
    <citation type="submission" date="2022-11" db="EMBL/GenBank/DDBJ databases">
        <title>Centuries of genome instability and evolution in soft-shell clam transmissible cancer (bioRxiv).</title>
        <authorList>
            <person name="Hart S.F.M."/>
            <person name="Yonemitsu M.A."/>
            <person name="Giersch R.M."/>
            <person name="Beal B.F."/>
            <person name="Arriagada G."/>
            <person name="Davis B.W."/>
            <person name="Ostrander E.A."/>
            <person name="Goff S.P."/>
            <person name="Metzger M.J."/>
        </authorList>
    </citation>
    <scope>NUCLEOTIDE SEQUENCE</scope>
    <source>
        <strain evidence="1">MELC-2E11</strain>
        <tissue evidence="1">Siphon/mantle</tissue>
    </source>
</reference>
<proteinExistence type="predicted"/>
<sequence length="99" mass="10888">MLKPPCKFCSCIGEHNIDWQSRAWGMYEVACEAEVDEIEGIETQVVVDGNDKINDIVARWPGSVHLYRILRGSGLSQLLDNGPGSPDSSIYLVIAAILI</sequence>
<evidence type="ECO:0000313" key="2">
    <source>
        <dbReference type="Proteomes" id="UP001164746"/>
    </source>
</evidence>
<dbReference type="EMBL" id="CP111022">
    <property type="protein sequence ID" value="WAR18356.1"/>
    <property type="molecule type" value="Genomic_DNA"/>
</dbReference>
<keyword evidence="2" id="KW-1185">Reference proteome</keyword>
<name>A0ABY7FGJ6_MYAAR</name>
<protein>
    <submittedName>
        <fullName evidence="1">Uncharacterized protein</fullName>
    </submittedName>
</protein>
<evidence type="ECO:0000313" key="1">
    <source>
        <dbReference type="EMBL" id="WAR18356.1"/>
    </source>
</evidence>